<accession>A7L251</accession>
<dbReference type="SUPFAM" id="SSF56502">
    <property type="entry name" value="gp120 core"/>
    <property type="match status" value="1"/>
</dbReference>
<organism evidence="1">
    <name type="scientific">Human immunodeficiency virus type 1</name>
    <name type="common">HIV-1</name>
    <dbReference type="NCBI Taxonomy" id="11676"/>
    <lineage>
        <taxon>Viruses</taxon>
        <taxon>Riboviria</taxon>
        <taxon>Pararnavirae</taxon>
        <taxon>Artverviricota</taxon>
        <taxon>Revtraviricetes</taxon>
        <taxon>Ortervirales</taxon>
        <taxon>Retroviridae</taxon>
        <taxon>Orthoretrovirinae</taxon>
        <taxon>Lentivirus</taxon>
        <taxon>Lentivirus humimdef1</taxon>
    </lineage>
</organism>
<proteinExistence type="predicted"/>
<feature type="non-terminal residue" evidence="1">
    <location>
        <position position="1"/>
    </location>
</feature>
<sequence>CTRPSIKITRGIRIGPGRWVYATENITGYIRPPYC</sequence>
<dbReference type="Gene3D" id="2.170.40.20">
    <property type="entry name" value="Human immunodeficiency virus 1, Gp160, envelope glycoprotein"/>
    <property type="match status" value="1"/>
</dbReference>
<organismHost>
    <name type="scientific">Homo sapiens</name>
    <name type="common">Human</name>
    <dbReference type="NCBI Taxonomy" id="9606"/>
</organismHost>
<gene>
    <name evidence="1" type="primary">env</name>
</gene>
<reference evidence="1" key="2">
    <citation type="journal article" date="2014" name="PLoS ONE">
        <title>Limited Evolution of Inferred HIV-1 Tropism while Viremia Is Undetectable during Standard HAART Therapy.</title>
        <authorList>
            <person name="Lee G.Q."/>
            <person name="Dong W."/>
            <person name="Mo T."/>
            <person name="Knapp D.J."/>
            <person name="Brumme C.J."/>
            <person name="Woods C.K."/>
            <person name="Kanters S."/>
            <person name="Yip B."/>
            <person name="Harrigan P.R."/>
        </authorList>
    </citation>
    <scope>NUCLEOTIDE SEQUENCE</scope>
    <source>
        <strain evidence="1">HOMER_HIV_V3_2675</strain>
    </source>
</reference>
<dbReference type="EMBL" id="EF637802">
    <property type="protein sequence ID" value="ABS80539.1"/>
    <property type="molecule type" value="Genomic_RNA"/>
</dbReference>
<feature type="non-terminal residue" evidence="1">
    <location>
        <position position="35"/>
    </location>
</feature>
<protein>
    <submittedName>
        <fullName evidence="1">Envelope glycoprotein</fullName>
    </submittedName>
</protein>
<dbReference type="GO" id="GO:0019031">
    <property type="term" value="C:viral envelope"/>
    <property type="evidence" value="ECO:0007669"/>
    <property type="project" value="UniProtKB-KW"/>
</dbReference>
<keyword evidence="1" id="KW-0261">Viral envelope protein</keyword>
<keyword evidence="1" id="KW-0946">Virion</keyword>
<dbReference type="InterPro" id="IPR036377">
    <property type="entry name" value="Gp120_core_sf"/>
</dbReference>
<reference evidence="1" key="1">
    <citation type="submission" date="2007-05" db="EMBL/GenBank/DDBJ databases">
        <title>Current Implementations of V3 Genotyping Algorithms are Inadequate for the Prediction of X4 Co-receptor Usage in Clinical Isolates: Approaches to Improvement.</title>
        <authorList>
            <person name="Brumme Z.L."/>
            <person name="Dong W."/>
            <person name="Low A."/>
            <person name="Yip B."/>
            <person name="Wynhoven B."/>
            <person name="Hoffman N.G."/>
            <person name="Chan D."/>
            <person name="Swanstrom R."/>
            <person name="Jensen M.A."/>
            <person name="Mullins J.I."/>
            <person name="Hogg R.S."/>
            <person name="Montaner J.S.G."/>
            <person name="Sing T."/>
            <person name="Pillai S."/>
            <person name="Good B."/>
            <person name="Harrigan R."/>
        </authorList>
    </citation>
    <scope>NUCLEOTIDE SEQUENCE</scope>
    <source>
        <strain evidence="1">HOMER_HIV_V3_2675</strain>
    </source>
</reference>
<evidence type="ECO:0000313" key="1">
    <source>
        <dbReference type="EMBL" id="ABS80539.1"/>
    </source>
</evidence>
<name>A7L251_HV1</name>